<sequence length="362" mass="40989">MATIEDITFDPAGNLFLLVGFQEDGSHVRMLVSKKAMSLASSKWAKMMKDNDKSDDTQFSFFPDIAMPDDDVNALVVLLNIAHLKFDDVSFHLPFNTLVNVAVLCDKYNMVHLVRHFKGHWIKIYDALYVNAHQPDPRKAAVLLVSWLLNMPFDFEPLVREEVTEKIVSDNPAAISECLRARLLVEGSRVNYEFDWNRMPTDIFDTIANVQSEIVEKLADVLIKARFLLVDGGGCEIAKAMAEDDLRSRSMMSKVCRTRQGEGFMVFCKQLKSAGIYARFKDGEASIHFDCSLSGILDAFIEARHIIETLDGHEDCNVGIMLNDESRWIMNGVGEMVRNAQEKHFQERNREAEAVAEEVLDS</sequence>
<protein>
    <recommendedName>
        <fullName evidence="3">BTB domain-containing protein</fullName>
    </recommendedName>
</protein>
<comment type="caution">
    <text evidence="1">The sequence shown here is derived from an EMBL/GenBank/DDBJ whole genome shotgun (WGS) entry which is preliminary data.</text>
</comment>
<evidence type="ECO:0000313" key="2">
    <source>
        <dbReference type="Proteomes" id="UP000799772"/>
    </source>
</evidence>
<dbReference type="AlphaFoldDB" id="A0A9P4ID15"/>
<organism evidence="1 2">
    <name type="scientific">Rhizodiscina lignyota</name>
    <dbReference type="NCBI Taxonomy" id="1504668"/>
    <lineage>
        <taxon>Eukaryota</taxon>
        <taxon>Fungi</taxon>
        <taxon>Dikarya</taxon>
        <taxon>Ascomycota</taxon>
        <taxon>Pezizomycotina</taxon>
        <taxon>Dothideomycetes</taxon>
        <taxon>Pleosporomycetidae</taxon>
        <taxon>Aulographales</taxon>
        <taxon>Rhizodiscinaceae</taxon>
        <taxon>Rhizodiscina</taxon>
    </lineage>
</organism>
<proteinExistence type="predicted"/>
<keyword evidence="2" id="KW-1185">Reference proteome</keyword>
<reference evidence="1" key="1">
    <citation type="journal article" date="2020" name="Stud. Mycol.">
        <title>101 Dothideomycetes genomes: a test case for predicting lifestyles and emergence of pathogens.</title>
        <authorList>
            <person name="Haridas S."/>
            <person name="Albert R."/>
            <person name="Binder M."/>
            <person name="Bloem J."/>
            <person name="Labutti K."/>
            <person name="Salamov A."/>
            <person name="Andreopoulos B."/>
            <person name="Baker S."/>
            <person name="Barry K."/>
            <person name="Bills G."/>
            <person name="Bluhm B."/>
            <person name="Cannon C."/>
            <person name="Castanera R."/>
            <person name="Culley D."/>
            <person name="Daum C."/>
            <person name="Ezra D."/>
            <person name="Gonzalez J."/>
            <person name="Henrissat B."/>
            <person name="Kuo A."/>
            <person name="Liang C."/>
            <person name="Lipzen A."/>
            <person name="Lutzoni F."/>
            <person name="Magnuson J."/>
            <person name="Mondo S."/>
            <person name="Nolan M."/>
            <person name="Ohm R."/>
            <person name="Pangilinan J."/>
            <person name="Park H.-J."/>
            <person name="Ramirez L."/>
            <person name="Alfaro M."/>
            <person name="Sun H."/>
            <person name="Tritt A."/>
            <person name="Yoshinaga Y."/>
            <person name="Zwiers L.-H."/>
            <person name="Turgeon B."/>
            <person name="Goodwin S."/>
            <person name="Spatafora J."/>
            <person name="Crous P."/>
            <person name="Grigoriev I."/>
        </authorList>
    </citation>
    <scope>NUCLEOTIDE SEQUENCE</scope>
    <source>
        <strain evidence="1">CBS 133067</strain>
    </source>
</reference>
<accession>A0A9P4ID15</accession>
<evidence type="ECO:0008006" key="3">
    <source>
        <dbReference type="Google" id="ProtNLM"/>
    </source>
</evidence>
<dbReference type="OrthoDB" id="5275938at2759"/>
<dbReference type="Proteomes" id="UP000799772">
    <property type="component" value="Unassembled WGS sequence"/>
</dbReference>
<evidence type="ECO:0000313" key="1">
    <source>
        <dbReference type="EMBL" id="KAF2097432.1"/>
    </source>
</evidence>
<dbReference type="EMBL" id="ML978128">
    <property type="protein sequence ID" value="KAF2097432.1"/>
    <property type="molecule type" value="Genomic_DNA"/>
</dbReference>
<gene>
    <name evidence="1" type="ORF">NA57DRAFT_77690</name>
</gene>
<name>A0A9P4ID15_9PEZI</name>